<evidence type="ECO:0000256" key="8">
    <source>
        <dbReference type="HAMAP-Rule" id="MF_01255"/>
    </source>
</evidence>
<name>A0A1G6TPW2_9ACTN</name>
<dbReference type="NCBIfam" id="NF009806">
    <property type="entry name" value="PRK13290.1"/>
    <property type="match status" value="1"/>
</dbReference>
<evidence type="ECO:0000256" key="7">
    <source>
        <dbReference type="ARBA" id="ARBA00048714"/>
    </source>
</evidence>
<dbReference type="InterPro" id="IPR011051">
    <property type="entry name" value="RmlC_Cupin_sf"/>
</dbReference>
<dbReference type="EMBL" id="FNAD01000003">
    <property type="protein sequence ID" value="SDD31079.1"/>
    <property type="molecule type" value="Genomic_DNA"/>
</dbReference>
<evidence type="ECO:0000313" key="10">
    <source>
        <dbReference type="Proteomes" id="UP000198949"/>
    </source>
</evidence>
<dbReference type="Proteomes" id="UP000198949">
    <property type="component" value="Unassembled WGS sequence"/>
</dbReference>
<proteinExistence type="inferred from homology"/>
<dbReference type="AlphaFoldDB" id="A0A1G6TPW2"/>
<dbReference type="Gene3D" id="2.60.120.10">
    <property type="entry name" value="Jelly Rolls"/>
    <property type="match status" value="1"/>
</dbReference>
<protein>
    <recommendedName>
        <fullName evidence="4 8">L-ectoine synthase</fullName>
        <ecNumber evidence="3 8">4.2.1.108</ecNumber>
    </recommendedName>
    <alternativeName>
        <fullName evidence="6 8">N-acetyldiaminobutyrate dehydratase</fullName>
    </alternativeName>
</protein>
<accession>A0A1G6TPW2</accession>
<reference evidence="10" key="1">
    <citation type="submission" date="2016-10" db="EMBL/GenBank/DDBJ databases">
        <authorList>
            <person name="Varghese N."/>
            <person name="Submissions S."/>
        </authorList>
    </citation>
    <scope>NUCLEOTIDE SEQUENCE [LARGE SCALE GENOMIC DNA]</scope>
    <source>
        <strain evidence="10">CGMCC 4.3516</strain>
    </source>
</reference>
<evidence type="ECO:0000256" key="4">
    <source>
        <dbReference type="ARBA" id="ARBA00019707"/>
    </source>
</evidence>
<evidence type="ECO:0000256" key="5">
    <source>
        <dbReference type="ARBA" id="ARBA00023239"/>
    </source>
</evidence>
<evidence type="ECO:0000256" key="2">
    <source>
        <dbReference type="ARBA" id="ARBA00009637"/>
    </source>
</evidence>
<dbReference type="InterPro" id="IPR010462">
    <property type="entry name" value="Ectoine_synth"/>
</dbReference>
<evidence type="ECO:0000256" key="6">
    <source>
        <dbReference type="ARBA" id="ARBA00033271"/>
    </source>
</evidence>
<comment type="similarity">
    <text evidence="2 8">Belongs to the ectoine synthase family.</text>
</comment>
<dbReference type="SUPFAM" id="SSF51182">
    <property type="entry name" value="RmlC-like cupins"/>
    <property type="match status" value="1"/>
</dbReference>
<organism evidence="9 10">
    <name type="scientific">Glycomyces harbinensis</name>
    <dbReference type="NCBI Taxonomy" id="58114"/>
    <lineage>
        <taxon>Bacteria</taxon>
        <taxon>Bacillati</taxon>
        <taxon>Actinomycetota</taxon>
        <taxon>Actinomycetes</taxon>
        <taxon>Glycomycetales</taxon>
        <taxon>Glycomycetaceae</taxon>
        <taxon>Glycomyces</taxon>
    </lineage>
</organism>
<dbReference type="GO" id="GO:0019491">
    <property type="term" value="P:ectoine biosynthetic process"/>
    <property type="evidence" value="ECO:0007669"/>
    <property type="project" value="UniProtKB-UniRule"/>
</dbReference>
<keyword evidence="10" id="KW-1185">Reference proteome</keyword>
<dbReference type="GO" id="GO:0033990">
    <property type="term" value="F:ectoine synthase activity"/>
    <property type="evidence" value="ECO:0007669"/>
    <property type="project" value="UniProtKB-EC"/>
</dbReference>
<evidence type="ECO:0000313" key="9">
    <source>
        <dbReference type="EMBL" id="SDD31079.1"/>
    </source>
</evidence>
<comment type="catalytic activity">
    <reaction evidence="7 8">
        <text>(2S)-4-acetamido-2-aminobutanoate = L-ectoine + H2O</text>
        <dbReference type="Rhea" id="RHEA:17281"/>
        <dbReference type="ChEBI" id="CHEBI:15377"/>
        <dbReference type="ChEBI" id="CHEBI:58515"/>
        <dbReference type="ChEBI" id="CHEBI:58929"/>
        <dbReference type="EC" id="4.2.1.108"/>
    </reaction>
</comment>
<dbReference type="CDD" id="cd06978">
    <property type="entry name" value="cupin_EctC"/>
    <property type="match status" value="1"/>
</dbReference>
<dbReference type="STRING" id="58114.SAMN05216270_10386"/>
<evidence type="ECO:0000256" key="3">
    <source>
        <dbReference type="ARBA" id="ARBA00013192"/>
    </source>
</evidence>
<evidence type="ECO:0000256" key="1">
    <source>
        <dbReference type="ARBA" id="ARBA00005181"/>
    </source>
</evidence>
<dbReference type="PANTHER" id="PTHR39289:SF1">
    <property type="entry name" value="L-ECTOINE SYNTHASE"/>
    <property type="match status" value="1"/>
</dbReference>
<keyword evidence="5 8" id="KW-0456">Lyase</keyword>
<dbReference type="RefSeq" id="WP_091030536.1">
    <property type="nucleotide sequence ID" value="NZ_FNAD01000003.1"/>
</dbReference>
<dbReference type="OrthoDB" id="4406415at2"/>
<dbReference type="Pfam" id="PF06339">
    <property type="entry name" value="Ectoine_synth"/>
    <property type="match status" value="1"/>
</dbReference>
<comment type="function">
    <text evidence="8">Catalyzes the circularization of gamma-N-acetyl-alpha,gamma-diaminobutyric acid (ADABA) to ectoine (1,4,5,6-tetrahydro-2-methyl-4-pyrimidine carboxylic acid), which is an excellent osmoprotectant.</text>
</comment>
<sequence length="138" mass="15174">MIVRRLEDLIGTDADVEGGDRDQAEGTWRSRRLLLARDGVGFSLHDTVLFAGTSTTMHYANHIEAVYVIEGSAKLRDLESGEVHALAPGTMYVLNGNERHTLDVDRDLRVVCVFNPPVTGREIHDADGVYPLLTEDGA</sequence>
<gene>
    <name evidence="8" type="primary">ectC</name>
    <name evidence="9" type="ORF">SAMN05216270_10386</name>
</gene>
<dbReference type="EC" id="4.2.1.108" evidence="3 8"/>
<dbReference type="UniPathway" id="UPA00067">
    <property type="reaction ID" value="UER00123"/>
</dbReference>
<dbReference type="HAMAP" id="MF_01255">
    <property type="entry name" value="Ectoine_synth"/>
    <property type="match status" value="1"/>
</dbReference>
<dbReference type="PANTHER" id="PTHR39289">
    <property type="match status" value="1"/>
</dbReference>
<comment type="pathway">
    <text evidence="1 8">Amine and polyamine biosynthesis; ectoine biosynthesis; L-ectoine from L-aspartate 4-semialdehyde: step 3/3.</text>
</comment>
<dbReference type="InterPro" id="IPR014710">
    <property type="entry name" value="RmlC-like_jellyroll"/>
</dbReference>